<dbReference type="EMBL" id="UINC01022762">
    <property type="protein sequence ID" value="SVA93051.1"/>
    <property type="molecule type" value="Genomic_DNA"/>
</dbReference>
<accession>A0A381ZVN6</accession>
<dbReference type="GO" id="GO:0005737">
    <property type="term" value="C:cytoplasm"/>
    <property type="evidence" value="ECO:0007669"/>
    <property type="project" value="TreeGrafter"/>
</dbReference>
<keyword evidence="1" id="KW-0436">Ligase</keyword>
<dbReference type="NCBIfam" id="TIGR00121">
    <property type="entry name" value="birA_ligase"/>
    <property type="match status" value="1"/>
</dbReference>
<organism evidence="5">
    <name type="scientific">marine metagenome</name>
    <dbReference type="NCBI Taxonomy" id="408172"/>
    <lineage>
        <taxon>unclassified sequences</taxon>
        <taxon>metagenomes</taxon>
        <taxon>ecological metagenomes</taxon>
    </lineage>
</organism>
<dbReference type="GO" id="GO:0005524">
    <property type="term" value="F:ATP binding"/>
    <property type="evidence" value="ECO:0007669"/>
    <property type="project" value="UniProtKB-KW"/>
</dbReference>
<dbReference type="SUPFAM" id="SSF50037">
    <property type="entry name" value="C-terminal domain of transcriptional repressors"/>
    <property type="match status" value="1"/>
</dbReference>
<name>A0A381ZVN6_9ZZZZ</name>
<keyword evidence="3" id="KW-0067">ATP-binding</keyword>
<dbReference type="Gene3D" id="3.30.930.10">
    <property type="entry name" value="Bira Bifunctional Protein, Domain 2"/>
    <property type="match status" value="1"/>
</dbReference>
<dbReference type="InterPro" id="IPR004408">
    <property type="entry name" value="Biotin_CoA_COase_ligase"/>
</dbReference>
<reference evidence="5" key="1">
    <citation type="submission" date="2018-05" db="EMBL/GenBank/DDBJ databases">
        <authorList>
            <person name="Lanie J.A."/>
            <person name="Ng W.-L."/>
            <person name="Kazmierczak K.M."/>
            <person name="Andrzejewski T.M."/>
            <person name="Davidsen T.M."/>
            <person name="Wayne K.J."/>
            <person name="Tettelin H."/>
            <person name="Glass J.I."/>
            <person name="Rusch D."/>
            <person name="Podicherti R."/>
            <person name="Tsui H.-C.T."/>
            <person name="Winkler M.E."/>
        </authorList>
    </citation>
    <scope>NUCLEOTIDE SEQUENCE</scope>
</reference>
<gene>
    <name evidence="5" type="ORF">METZ01_LOCUS145905</name>
</gene>
<proteinExistence type="predicted"/>
<dbReference type="Gene3D" id="2.30.30.100">
    <property type="match status" value="1"/>
</dbReference>
<evidence type="ECO:0000313" key="5">
    <source>
        <dbReference type="EMBL" id="SVA93051.1"/>
    </source>
</evidence>
<dbReference type="Pfam" id="PF03099">
    <property type="entry name" value="BPL_LplA_LipB"/>
    <property type="match status" value="1"/>
</dbReference>
<evidence type="ECO:0000256" key="1">
    <source>
        <dbReference type="ARBA" id="ARBA00022598"/>
    </source>
</evidence>
<dbReference type="SUPFAM" id="SSF55681">
    <property type="entry name" value="Class II aaRS and biotin synthetases"/>
    <property type="match status" value="1"/>
</dbReference>
<dbReference type="GO" id="GO:0004077">
    <property type="term" value="F:biotin--[biotin carboxyl-carrier protein] ligase activity"/>
    <property type="evidence" value="ECO:0007669"/>
    <property type="project" value="InterPro"/>
</dbReference>
<dbReference type="PROSITE" id="PS51733">
    <property type="entry name" value="BPL_LPL_CATALYTIC"/>
    <property type="match status" value="1"/>
</dbReference>
<dbReference type="InterPro" id="IPR045864">
    <property type="entry name" value="aa-tRNA-synth_II/BPL/LPL"/>
</dbReference>
<feature type="domain" description="BPL/LPL catalytic" evidence="4">
    <location>
        <begin position="10"/>
        <end position="201"/>
    </location>
</feature>
<dbReference type="InterPro" id="IPR003142">
    <property type="entry name" value="BPL_C"/>
</dbReference>
<keyword evidence="2" id="KW-0547">Nucleotide-binding</keyword>
<dbReference type="AlphaFoldDB" id="A0A381ZVN6"/>
<dbReference type="InterPro" id="IPR008988">
    <property type="entry name" value="Transcriptional_repressor_C"/>
</dbReference>
<dbReference type="Pfam" id="PF02237">
    <property type="entry name" value="BPL_C"/>
    <property type="match status" value="1"/>
</dbReference>
<dbReference type="CDD" id="cd16442">
    <property type="entry name" value="BPL"/>
    <property type="match status" value="1"/>
</dbReference>
<dbReference type="PANTHER" id="PTHR12835:SF5">
    <property type="entry name" value="BIOTIN--PROTEIN LIGASE"/>
    <property type="match status" value="1"/>
</dbReference>
<evidence type="ECO:0000259" key="4">
    <source>
        <dbReference type="PROSITE" id="PS51733"/>
    </source>
</evidence>
<sequence length="266" mass="29377">MSNNYKSDVEGLKNKLNCIHMGSNIICLPEIDSTNSLAKEYAKNNAQEGLVIVADSQTKGRGRMGKSWHSPPKTGIYLSILLKPNLKHDQLSLITLLAGVSAISTINEFSHQDAILKWPNDILINNKKICGLLCETTTKKNNSFYVIIGIGINVNQLPGQFPDSLKKTATSLRIVNGSPVDRLTVIRSLLTTLDHEYQLFLAEGKSSVIKKWKLHTDLFGKRVAVKRGSIMITGTATNLDESGRLILRHDKGHYEAIDSGEITQII</sequence>
<dbReference type="InterPro" id="IPR004143">
    <property type="entry name" value="BPL_LPL_catalytic"/>
</dbReference>
<dbReference type="PANTHER" id="PTHR12835">
    <property type="entry name" value="BIOTIN PROTEIN LIGASE"/>
    <property type="match status" value="1"/>
</dbReference>
<evidence type="ECO:0000256" key="2">
    <source>
        <dbReference type="ARBA" id="ARBA00022741"/>
    </source>
</evidence>
<evidence type="ECO:0000256" key="3">
    <source>
        <dbReference type="ARBA" id="ARBA00022840"/>
    </source>
</evidence>
<protein>
    <recommendedName>
        <fullName evidence="4">BPL/LPL catalytic domain-containing protein</fullName>
    </recommendedName>
</protein>